<organism evidence="2 3">
    <name type="scientific">Candidatus Thiodictyon syntrophicum</name>
    <dbReference type="NCBI Taxonomy" id="1166950"/>
    <lineage>
        <taxon>Bacteria</taxon>
        <taxon>Pseudomonadati</taxon>
        <taxon>Pseudomonadota</taxon>
        <taxon>Gammaproteobacteria</taxon>
        <taxon>Chromatiales</taxon>
        <taxon>Chromatiaceae</taxon>
        <taxon>Thiodictyon</taxon>
    </lineage>
</organism>
<dbReference type="PANTHER" id="PTHR43019:SF23">
    <property type="entry name" value="PROTEASE DO-LIKE 5, CHLOROPLASTIC"/>
    <property type="match status" value="1"/>
</dbReference>
<keyword evidence="1" id="KW-0732">Signal</keyword>
<dbReference type="EMBL" id="CP020370">
    <property type="protein sequence ID" value="AUB82533.1"/>
    <property type="molecule type" value="Genomic_DNA"/>
</dbReference>
<dbReference type="RefSeq" id="WP_100920259.1">
    <property type="nucleotide sequence ID" value="NZ_CP020370.1"/>
</dbReference>
<keyword evidence="3" id="KW-1185">Reference proteome</keyword>
<dbReference type="KEGG" id="tsy:THSYN_17340"/>
<dbReference type="InterPro" id="IPR009003">
    <property type="entry name" value="Peptidase_S1_PA"/>
</dbReference>
<evidence type="ECO:0000313" key="2">
    <source>
        <dbReference type="EMBL" id="AUB82533.1"/>
    </source>
</evidence>
<dbReference type="PANTHER" id="PTHR43019">
    <property type="entry name" value="SERINE ENDOPROTEASE DEGS"/>
    <property type="match status" value="1"/>
</dbReference>
<dbReference type="AlphaFoldDB" id="A0A2K8UAC0"/>
<name>A0A2K8UAC0_9GAMM</name>
<dbReference type="Proteomes" id="UP000232638">
    <property type="component" value="Chromosome"/>
</dbReference>
<reference evidence="2 3" key="1">
    <citation type="submission" date="2017-03" db="EMBL/GenBank/DDBJ databases">
        <title>Complete genome sequence of Candidatus 'Thiodictyon syntrophicum' sp. nov. strain Cad16T, a photolithoautotroph purple sulfur bacterium isolated from an alpine meromictic lake.</title>
        <authorList>
            <person name="Luedin S.M."/>
            <person name="Pothier J.F."/>
            <person name="Danza F."/>
            <person name="Storelli N."/>
            <person name="Wittwer M."/>
            <person name="Tonolla M."/>
        </authorList>
    </citation>
    <scope>NUCLEOTIDE SEQUENCE [LARGE SCALE GENOMIC DNA]</scope>
    <source>
        <strain evidence="2 3">Cad16T</strain>
    </source>
</reference>
<proteinExistence type="predicted"/>
<dbReference type="OrthoDB" id="212300at2"/>
<dbReference type="Gene3D" id="2.40.10.10">
    <property type="entry name" value="Trypsin-like serine proteases"/>
    <property type="match status" value="2"/>
</dbReference>
<evidence type="ECO:0000313" key="3">
    <source>
        <dbReference type="Proteomes" id="UP000232638"/>
    </source>
</evidence>
<evidence type="ECO:0000256" key="1">
    <source>
        <dbReference type="SAM" id="SignalP"/>
    </source>
</evidence>
<protein>
    <recommendedName>
        <fullName evidence="4">Serine protease</fullName>
    </recommendedName>
</protein>
<sequence>MHLHLHRLAFARPRHRQCLSAAALLTLSLSAASAGLPETAATVKRSVVAVGTFQVVRAQQHELRGTGFAVAGNHIVTNAHVVSAKLDADRRETYAIFIPAGRDRAEVREATLVRSDGAHDLALLRFSGAPLPALRLGKSTEAREGEPIAFTGYPILNALGLFPATHQGIISAITPVVIPVGSGRDLTTEVLKRLDKPFDIFQLDATAYPGNSGSPLYAVGSARVLGVINSVFVKGTKEVALTNPSGITYAIPVDHVRTLLEEAGVKLSP</sequence>
<evidence type="ECO:0008006" key="4">
    <source>
        <dbReference type="Google" id="ProtNLM"/>
    </source>
</evidence>
<dbReference type="Pfam" id="PF13365">
    <property type="entry name" value="Trypsin_2"/>
    <property type="match status" value="1"/>
</dbReference>
<dbReference type="SUPFAM" id="SSF50494">
    <property type="entry name" value="Trypsin-like serine proteases"/>
    <property type="match status" value="1"/>
</dbReference>
<feature type="signal peptide" evidence="1">
    <location>
        <begin position="1"/>
        <end position="34"/>
    </location>
</feature>
<accession>A0A2K8UAC0</accession>
<dbReference type="InterPro" id="IPR043504">
    <property type="entry name" value="Peptidase_S1_PA_chymotrypsin"/>
</dbReference>
<feature type="chain" id="PRO_5014675159" description="Serine protease" evidence="1">
    <location>
        <begin position="35"/>
        <end position="269"/>
    </location>
</feature>
<gene>
    <name evidence="2" type="ORF">THSYN_17340</name>
</gene>